<evidence type="ECO:0000313" key="2">
    <source>
        <dbReference type="EMBL" id="KAL2054836.1"/>
    </source>
</evidence>
<protein>
    <recommendedName>
        <fullName evidence="1">DUF7587 domain-containing protein</fullName>
    </recommendedName>
</protein>
<organism evidence="2 3">
    <name type="scientific">Lepraria finkii</name>
    <dbReference type="NCBI Taxonomy" id="1340010"/>
    <lineage>
        <taxon>Eukaryota</taxon>
        <taxon>Fungi</taxon>
        <taxon>Dikarya</taxon>
        <taxon>Ascomycota</taxon>
        <taxon>Pezizomycotina</taxon>
        <taxon>Lecanoromycetes</taxon>
        <taxon>OSLEUM clade</taxon>
        <taxon>Lecanoromycetidae</taxon>
        <taxon>Lecanorales</taxon>
        <taxon>Lecanorineae</taxon>
        <taxon>Stereocaulaceae</taxon>
        <taxon>Lepraria</taxon>
    </lineage>
</organism>
<sequence length="326" mass="37657">MPLFGQNDVPRYLFRVYSPSTAGQTTDSYVTPPASTCGRAEKTRDIFRLPPAEAAIRLNEHLRWWSSHESKCNLMSWTSSLLFALQHGLRRHNTDHEKPELSQISLLILDTRGFPIGTFIKDMEIMEVFAQYTNFNQTKNLDDFFQFRKSDRGYYFGEYLTQGRIDIRRRCIVTNMQRLIDAGLFELRPELKDNSRRGEWANRVVDLRKLFKASQDTPTATHTEVRKAITVAGACFGNGWDLPVAIMLLALKRRQTKDPVIINGFAAMFAEKEIECLQMKDIKSDAHQLPELEQFQHLIDDISQHFVWKDSKSLSSHFDNLSFGQS</sequence>
<dbReference type="Proteomes" id="UP001590951">
    <property type="component" value="Unassembled WGS sequence"/>
</dbReference>
<name>A0ABR4BAD7_9LECA</name>
<evidence type="ECO:0000259" key="1">
    <source>
        <dbReference type="Pfam" id="PF24494"/>
    </source>
</evidence>
<comment type="caution">
    <text evidence="2">The sequence shown here is derived from an EMBL/GenBank/DDBJ whole genome shotgun (WGS) entry which is preliminary data.</text>
</comment>
<gene>
    <name evidence="2" type="ORF">ABVK25_004658</name>
</gene>
<dbReference type="Pfam" id="PF24494">
    <property type="entry name" value="DUF7587"/>
    <property type="match status" value="1"/>
</dbReference>
<feature type="domain" description="DUF7587" evidence="1">
    <location>
        <begin position="9"/>
        <end position="124"/>
    </location>
</feature>
<dbReference type="InterPro" id="IPR056009">
    <property type="entry name" value="DUF7587"/>
</dbReference>
<reference evidence="2 3" key="1">
    <citation type="submission" date="2024-09" db="EMBL/GenBank/DDBJ databases">
        <title>Rethinking Asexuality: The Enigmatic Case of Functional Sexual Genes in Lepraria (Stereocaulaceae).</title>
        <authorList>
            <person name="Doellman M."/>
            <person name="Sun Y."/>
            <person name="Barcenas-Pena A."/>
            <person name="Lumbsch H.T."/>
            <person name="Grewe F."/>
        </authorList>
    </citation>
    <scope>NUCLEOTIDE SEQUENCE [LARGE SCALE GENOMIC DNA]</scope>
    <source>
        <strain evidence="2 3">Grewe 0041</strain>
    </source>
</reference>
<evidence type="ECO:0000313" key="3">
    <source>
        <dbReference type="Proteomes" id="UP001590951"/>
    </source>
</evidence>
<dbReference type="EMBL" id="JBHFEH010000013">
    <property type="protein sequence ID" value="KAL2054836.1"/>
    <property type="molecule type" value="Genomic_DNA"/>
</dbReference>
<keyword evidence="3" id="KW-1185">Reference proteome</keyword>
<accession>A0ABR4BAD7</accession>
<proteinExistence type="predicted"/>